<dbReference type="EMBL" id="QOWE01000029">
    <property type="protein sequence ID" value="RCR66298.1"/>
    <property type="molecule type" value="Genomic_DNA"/>
</dbReference>
<dbReference type="AlphaFoldDB" id="A0A368JF54"/>
<reference evidence="1 2" key="1">
    <citation type="submission" date="2018-07" db="EMBL/GenBank/DDBJ databases">
        <title>Genome analysis of Larkinella rosea.</title>
        <authorList>
            <person name="Zhou Z."/>
            <person name="Wang G."/>
        </authorList>
    </citation>
    <scope>NUCLEOTIDE SEQUENCE [LARGE SCALE GENOMIC DNA]</scope>
    <source>
        <strain evidence="2">zzj9</strain>
    </source>
</reference>
<evidence type="ECO:0000313" key="2">
    <source>
        <dbReference type="Proteomes" id="UP000253383"/>
    </source>
</evidence>
<comment type="caution">
    <text evidence="1">The sequence shown here is derived from an EMBL/GenBank/DDBJ whole genome shotgun (WGS) entry which is preliminary data.</text>
</comment>
<keyword evidence="2" id="KW-1185">Reference proteome</keyword>
<proteinExistence type="predicted"/>
<organism evidence="1 2">
    <name type="scientific">Larkinella punicea</name>
    <dbReference type="NCBI Taxonomy" id="2315727"/>
    <lineage>
        <taxon>Bacteria</taxon>
        <taxon>Pseudomonadati</taxon>
        <taxon>Bacteroidota</taxon>
        <taxon>Cytophagia</taxon>
        <taxon>Cytophagales</taxon>
        <taxon>Spirosomataceae</taxon>
        <taxon>Larkinella</taxon>
    </lineage>
</organism>
<accession>A0A368JF54</accession>
<evidence type="ECO:0000313" key="1">
    <source>
        <dbReference type="EMBL" id="RCR66298.1"/>
    </source>
</evidence>
<dbReference type="OrthoDB" id="962249at2"/>
<name>A0A368JF54_9BACT</name>
<sequence>MQLTYRIPADSLNSGFLEAIKAKFAGKEVSITVEDVPDKKPVNQKELYKKSLVLLDRFKDMKVDPNLNLSDLANEVNL</sequence>
<dbReference type="Proteomes" id="UP000253383">
    <property type="component" value="Unassembled WGS sequence"/>
</dbReference>
<gene>
    <name evidence="1" type="ORF">DUE52_27560</name>
</gene>
<protein>
    <submittedName>
        <fullName evidence="1">Uncharacterized protein</fullName>
    </submittedName>
</protein>
<dbReference type="RefSeq" id="WP_114409314.1">
    <property type="nucleotide sequence ID" value="NZ_QOWE01000029.1"/>
</dbReference>